<evidence type="ECO:0000256" key="1">
    <source>
        <dbReference type="ARBA" id="ARBA00009023"/>
    </source>
</evidence>
<keyword evidence="3 4" id="KW-0732">Signal</keyword>
<dbReference type="GO" id="GO:0030288">
    <property type="term" value="C:outer membrane-bounded periplasmic space"/>
    <property type="evidence" value="ECO:0007669"/>
    <property type="project" value="InterPro"/>
</dbReference>
<keyword evidence="2" id="KW-0813">Transport</keyword>
<dbReference type="EMBL" id="JXQQ01000044">
    <property type="protein sequence ID" value="KIQ29650.1"/>
    <property type="molecule type" value="Genomic_DNA"/>
</dbReference>
<accession>A0A0D0MK02</accession>
<protein>
    <submittedName>
        <fullName evidence="5">ABC transporter substrate-binding protein</fullName>
    </submittedName>
</protein>
<dbReference type="RefSeq" id="WP_042580355.1">
    <property type="nucleotide sequence ID" value="NZ_JXQQ01000044.1"/>
</dbReference>
<dbReference type="OrthoDB" id="9794826at2"/>
<dbReference type="PANTHER" id="PTHR33376:SF7">
    <property type="entry name" value="C4-DICARBOXYLATE-BINDING PROTEIN DCTB"/>
    <property type="match status" value="1"/>
</dbReference>
<dbReference type="AlphaFoldDB" id="A0A0D0MK02"/>
<dbReference type="GO" id="GO:0055085">
    <property type="term" value="P:transmembrane transport"/>
    <property type="evidence" value="ECO:0007669"/>
    <property type="project" value="InterPro"/>
</dbReference>
<evidence type="ECO:0000313" key="6">
    <source>
        <dbReference type="Proteomes" id="UP000032067"/>
    </source>
</evidence>
<comment type="similarity">
    <text evidence="1">Belongs to the bacterial solute-binding protein 7 family.</text>
</comment>
<reference evidence="5 6" key="1">
    <citation type="submission" date="2014-12" db="EMBL/GenBank/DDBJ databases">
        <title>16Stimator: statistical estimation of ribosomal gene copy numbers from draft genome assemblies.</title>
        <authorList>
            <person name="Perisin M.A."/>
            <person name="Vetter M."/>
            <person name="Gilbert J.A."/>
            <person name="Bergelson J."/>
        </authorList>
    </citation>
    <scope>NUCLEOTIDE SEQUENCE [LARGE SCALE GENOMIC DNA]</scope>
    <source>
        <strain evidence="5 6">MEDvA23</strain>
    </source>
</reference>
<comment type="caution">
    <text evidence="5">The sequence shown here is derived from an EMBL/GenBank/DDBJ whole genome shotgun (WGS) entry which is preliminary data.</text>
</comment>
<dbReference type="Pfam" id="PF03480">
    <property type="entry name" value="DctP"/>
    <property type="match status" value="1"/>
</dbReference>
<proteinExistence type="inferred from homology"/>
<feature type="signal peptide" evidence="4">
    <location>
        <begin position="1"/>
        <end position="28"/>
    </location>
</feature>
<evidence type="ECO:0000313" key="5">
    <source>
        <dbReference type="EMBL" id="KIQ29650.1"/>
    </source>
</evidence>
<dbReference type="InterPro" id="IPR038404">
    <property type="entry name" value="TRAP_DctP_sf"/>
</dbReference>
<evidence type="ECO:0000256" key="4">
    <source>
        <dbReference type="SAM" id="SignalP"/>
    </source>
</evidence>
<dbReference type="CDD" id="cd13679">
    <property type="entry name" value="PBP2_TRAP_YiaO_like"/>
    <property type="match status" value="1"/>
</dbReference>
<dbReference type="Gene3D" id="3.40.190.170">
    <property type="entry name" value="Bacterial extracellular solute-binding protein, family 7"/>
    <property type="match status" value="1"/>
</dbReference>
<sequence>MKRHSTRKLLLAAAVAAATVFATGGAFAQIKERTLKFAFQNQTGHPQAQGAQKFADIVSAKSGGKITVKLFAGGSLGGDLQTVSALQGGTVEITVLNAGILSAQVKEFAAYDFPFLFNSGKEADAVTDGPFGQKLMAKLEDKGLHGLGYWDLGFRNLTNSKRPIAKADDIAGLKIRVIQSPIYIDLFSALGANATPLPFPELYPALDQKAVDGQENPNTTILSSKFAEVQKYITQTRHIYNPQALLISKKTWDGMSAEEKKIITDASAESTAFQRAASRGAADSALDALKKAGMTVSELPPEEMAKLRAKVKPVIDKYSASVGEATVKELMAEIDKVRK</sequence>
<dbReference type="NCBIfam" id="TIGR00787">
    <property type="entry name" value="dctP"/>
    <property type="match status" value="1"/>
</dbReference>
<dbReference type="PANTHER" id="PTHR33376">
    <property type="match status" value="1"/>
</dbReference>
<dbReference type="PIRSF" id="PIRSF006470">
    <property type="entry name" value="DctB"/>
    <property type="match status" value="1"/>
</dbReference>
<evidence type="ECO:0000256" key="2">
    <source>
        <dbReference type="ARBA" id="ARBA00022448"/>
    </source>
</evidence>
<dbReference type="NCBIfam" id="NF037995">
    <property type="entry name" value="TRAP_S1"/>
    <property type="match status" value="1"/>
</dbReference>
<dbReference type="InterPro" id="IPR004682">
    <property type="entry name" value="TRAP_DctP"/>
</dbReference>
<dbReference type="Proteomes" id="UP000032067">
    <property type="component" value="Unassembled WGS sequence"/>
</dbReference>
<dbReference type="InterPro" id="IPR018389">
    <property type="entry name" value="DctP_fam"/>
</dbReference>
<organism evidence="5 6">
    <name type="scientific">Variovorax paradoxus</name>
    <dbReference type="NCBI Taxonomy" id="34073"/>
    <lineage>
        <taxon>Bacteria</taxon>
        <taxon>Pseudomonadati</taxon>
        <taxon>Pseudomonadota</taxon>
        <taxon>Betaproteobacteria</taxon>
        <taxon>Burkholderiales</taxon>
        <taxon>Comamonadaceae</taxon>
        <taxon>Variovorax</taxon>
    </lineage>
</organism>
<feature type="chain" id="PRO_5002216850" evidence="4">
    <location>
        <begin position="29"/>
        <end position="339"/>
    </location>
</feature>
<name>A0A0D0MK02_VARPD</name>
<evidence type="ECO:0000256" key="3">
    <source>
        <dbReference type="ARBA" id="ARBA00022729"/>
    </source>
</evidence>
<gene>
    <name evidence="5" type="ORF">RT97_19040</name>
</gene>